<keyword evidence="7" id="KW-1185">Reference proteome</keyword>
<evidence type="ECO:0000256" key="4">
    <source>
        <dbReference type="ARBA" id="ARBA00023002"/>
    </source>
</evidence>
<evidence type="ECO:0000256" key="3">
    <source>
        <dbReference type="ARBA" id="ARBA00022827"/>
    </source>
</evidence>
<evidence type="ECO:0000256" key="1">
    <source>
        <dbReference type="ARBA" id="ARBA00001974"/>
    </source>
</evidence>
<organism evidence="6 7">
    <name type="scientific">Massilia rubra</name>
    <dbReference type="NCBI Taxonomy" id="2607910"/>
    <lineage>
        <taxon>Bacteria</taxon>
        <taxon>Pseudomonadati</taxon>
        <taxon>Pseudomonadota</taxon>
        <taxon>Betaproteobacteria</taxon>
        <taxon>Burkholderiales</taxon>
        <taxon>Oxalobacteraceae</taxon>
        <taxon>Telluria group</taxon>
        <taxon>Massilia</taxon>
    </lineage>
</organism>
<dbReference type="PANTHER" id="PTHR10961:SF10">
    <property type="entry name" value="FAD DEPENDENT OXIDOREDUCTASE DOMAIN-CONTAINING PROTEIN"/>
    <property type="match status" value="1"/>
</dbReference>
<evidence type="ECO:0000259" key="5">
    <source>
        <dbReference type="Pfam" id="PF01266"/>
    </source>
</evidence>
<protein>
    <submittedName>
        <fullName evidence="6">FAD-binding oxidoreductase</fullName>
    </submittedName>
</protein>
<name>A0ABX0LTH2_9BURK</name>
<comment type="cofactor">
    <cofactor evidence="1">
        <name>FAD</name>
        <dbReference type="ChEBI" id="CHEBI:57692"/>
    </cofactor>
</comment>
<gene>
    <name evidence="6" type="ORF">F0185_07380</name>
</gene>
<keyword evidence="3" id="KW-0274">FAD</keyword>
<sequence>MTETFEHLVVGKGMIGAAALRYLSCGSQRVAAIGPDEPVDAEAHDGVFSSHYDQGRICTQLSRDRLWGELTRQSMSRFGALEAASATHFYRPAGMLYIAPAADVRAIAALAHAMAVEHVWPARPDMAALCPSVALPAGHGALLEMAPAGIIDPRALIRSQLSIAMRQGASVIRETVVAAEKTSAHWTLTTDQGRQFTAKNILICAGAYSNCFGFFRRQIAIRVKSETTILVKVSGADAQRLSGMPAIAYQIDAPRISDVYLTPPLVYPDGNIYIKLGANTDEDVILQTLDQMQHWMKHGCRHPRQDMVQALCALIPGLDVSAVQVKRCLVTYSDHGKPYIDALGNGLFIATAGNGSSAACSDTLGSLAADLMLERTWPAAFQPADFSVRLMPDSPANPRLHPGEPG</sequence>
<dbReference type="Gene3D" id="3.30.9.10">
    <property type="entry name" value="D-Amino Acid Oxidase, subunit A, domain 2"/>
    <property type="match status" value="1"/>
</dbReference>
<dbReference type="InterPro" id="IPR045170">
    <property type="entry name" value="MTOX"/>
</dbReference>
<dbReference type="InterPro" id="IPR036188">
    <property type="entry name" value="FAD/NAD-bd_sf"/>
</dbReference>
<dbReference type="InterPro" id="IPR006076">
    <property type="entry name" value="FAD-dep_OxRdtase"/>
</dbReference>
<dbReference type="Gene3D" id="3.50.50.60">
    <property type="entry name" value="FAD/NAD(P)-binding domain"/>
    <property type="match status" value="1"/>
</dbReference>
<dbReference type="Pfam" id="PF01266">
    <property type="entry name" value="DAO"/>
    <property type="match status" value="1"/>
</dbReference>
<feature type="domain" description="FAD dependent oxidoreductase" evidence="5">
    <location>
        <begin position="8"/>
        <end position="371"/>
    </location>
</feature>
<evidence type="ECO:0000256" key="2">
    <source>
        <dbReference type="ARBA" id="ARBA00022630"/>
    </source>
</evidence>
<keyword evidence="4" id="KW-0560">Oxidoreductase</keyword>
<dbReference type="Proteomes" id="UP000785613">
    <property type="component" value="Unassembled WGS sequence"/>
</dbReference>
<proteinExistence type="predicted"/>
<evidence type="ECO:0000313" key="6">
    <source>
        <dbReference type="EMBL" id="NHZ33411.1"/>
    </source>
</evidence>
<reference evidence="6 7" key="1">
    <citation type="submission" date="2019-09" db="EMBL/GenBank/DDBJ databases">
        <title>Taxonomy of Antarctic Massilia spp.: description of Massilia rubra sp. nov., Massilia aquatica sp. nov., Massilia mucilaginosa sp. nov., Massilia frigida sp. nov. isolated from streams, lakes and regoliths.</title>
        <authorList>
            <person name="Holochova P."/>
            <person name="Sedlacek I."/>
            <person name="Kralova S."/>
            <person name="Maslanova I."/>
            <person name="Busse H.-J."/>
            <person name="Stankova E."/>
            <person name="Vrbovska V."/>
            <person name="Kovarovic V."/>
            <person name="Bartak M."/>
            <person name="Svec P."/>
            <person name="Pantucek R."/>
        </authorList>
    </citation>
    <scope>NUCLEOTIDE SEQUENCE [LARGE SCALE GENOMIC DNA]</scope>
    <source>
        <strain evidence="6 7">CCM 8692</strain>
    </source>
</reference>
<accession>A0ABX0LTH2</accession>
<keyword evidence="2" id="KW-0285">Flavoprotein</keyword>
<dbReference type="RefSeq" id="WP_167223040.1">
    <property type="nucleotide sequence ID" value="NZ_VUYU01000004.1"/>
</dbReference>
<dbReference type="PANTHER" id="PTHR10961">
    <property type="entry name" value="PEROXISOMAL SARCOSINE OXIDASE"/>
    <property type="match status" value="1"/>
</dbReference>
<dbReference type="SUPFAM" id="SSF51905">
    <property type="entry name" value="FAD/NAD(P)-binding domain"/>
    <property type="match status" value="1"/>
</dbReference>
<dbReference type="EMBL" id="VUYU01000004">
    <property type="protein sequence ID" value="NHZ33411.1"/>
    <property type="molecule type" value="Genomic_DNA"/>
</dbReference>
<evidence type="ECO:0000313" key="7">
    <source>
        <dbReference type="Proteomes" id="UP000785613"/>
    </source>
</evidence>
<comment type="caution">
    <text evidence="6">The sequence shown here is derived from an EMBL/GenBank/DDBJ whole genome shotgun (WGS) entry which is preliminary data.</text>
</comment>